<organism evidence="1 2">
    <name type="scientific">Smittium culicis</name>
    <dbReference type="NCBI Taxonomy" id="133412"/>
    <lineage>
        <taxon>Eukaryota</taxon>
        <taxon>Fungi</taxon>
        <taxon>Fungi incertae sedis</taxon>
        <taxon>Zoopagomycota</taxon>
        <taxon>Kickxellomycotina</taxon>
        <taxon>Harpellomycetes</taxon>
        <taxon>Harpellales</taxon>
        <taxon>Legeriomycetaceae</taxon>
        <taxon>Smittium</taxon>
    </lineage>
</organism>
<evidence type="ECO:0000313" key="2">
    <source>
        <dbReference type="Proteomes" id="UP000187429"/>
    </source>
</evidence>
<dbReference type="EMBL" id="LSSM01007747">
    <property type="protein sequence ID" value="OMJ07057.1"/>
    <property type="molecule type" value="Genomic_DNA"/>
</dbReference>
<gene>
    <name evidence="1" type="ORF">AYI69_g11580</name>
</gene>
<proteinExistence type="predicted"/>
<dbReference type="AlphaFoldDB" id="A0A1R1WXJ5"/>
<dbReference type="Proteomes" id="UP000187429">
    <property type="component" value="Unassembled WGS sequence"/>
</dbReference>
<protein>
    <submittedName>
        <fullName evidence="1">Uncharacterized protein</fullName>
    </submittedName>
</protein>
<evidence type="ECO:0000313" key="1">
    <source>
        <dbReference type="EMBL" id="OMJ07057.1"/>
    </source>
</evidence>
<reference evidence="2" key="1">
    <citation type="submission" date="2017-01" db="EMBL/GenBank/DDBJ databases">
        <authorList>
            <person name="Wang Y."/>
            <person name="White M."/>
            <person name="Kvist S."/>
            <person name="Moncalvo J.-M."/>
        </authorList>
    </citation>
    <scope>NUCLEOTIDE SEQUENCE [LARGE SCALE GENOMIC DNA]</scope>
    <source>
        <strain evidence="2">ID-206-W2</strain>
    </source>
</reference>
<comment type="caution">
    <text evidence="1">The sequence shown here is derived from an EMBL/GenBank/DDBJ whole genome shotgun (WGS) entry which is preliminary data.</text>
</comment>
<keyword evidence="2" id="KW-1185">Reference proteome</keyword>
<accession>A0A1R1WXJ5</accession>
<sequence length="72" mass="7842">MIGLLFIDDISAAAIDLAEVLIKPTVPLRKLMMLDWVFTASSLADTSISLMFLGSSTGFLNKKFFLVLVFGS</sequence>
<name>A0A1R1WXJ5_9FUNG</name>